<evidence type="ECO:0000256" key="6">
    <source>
        <dbReference type="SAM" id="Phobius"/>
    </source>
</evidence>
<evidence type="ECO:0000256" key="2">
    <source>
        <dbReference type="ARBA" id="ARBA00009376"/>
    </source>
</evidence>
<evidence type="ECO:0000256" key="5">
    <source>
        <dbReference type="ARBA" id="ARBA00023136"/>
    </source>
</evidence>
<evidence type="ECO:0000313" key="7">
    <source>
        <dbReference type="EMBL" id="KAK4536678.1"/>
    </source>
</evidence>
<accession>A0AAV9IX62</accession>
<feature type="transmembrane region" description="Helical" evidence="6">
    <location>
        <begin position="57"/>
        <end position="77"/>
    </location>
</feature>
<organism evidence="7 8">
    <name type="scientific">Cyanidium caldarium</name>
    <name type="common">Red alga</name>
    <dbReference type="NCBI Taxonomy" id="2771"/>
    <lineage>
        <taxon>Eukaryota</taxon>
        <taxon>Rhodophyta</taxon>
        <taxon>Bangiophyceae</taxon>
        <taxon>Cyanidiales</taxon>
        <taxon>Cyanidiaceae</taxon>
        <taxon>Cyanidium</taxon>
    </lineage>
</organism>
<dbReference type="InterPro" id="IPR042416">
    <property type="entry name" value="OSTC"/>
</dbReference>
<evidence type="ECO:0008006" key="9">
    <source>
        <dbReference type="Google" id="ProtNLM"/>
    </source>
</evidence>
<comment type="similarity">
    <text evidence="2">Belongs to the OSTC family.</text>
</comment>
<dbReference type="AlphaFoldDB" id="A0AAV9IX62"/>
<dbReference type="Proteomes" id="UP001301350">
    <property type="component" value="Unassembled WGS sequence"/>
</dbReference>
<dbReference type="InterPro" id="IPR021149">
    <property type="entry name" value="OligosaccharylTrfase_OST3/OST6"/>
</dbReference>
<keyword evidence="5 6" id="KW-0472">Membrane</keyword>
<dbReference type="PANTHER" id="PTHR13160">
    <property type="entry name" value="OLIGOSACCHARYLTRANSFERASE COMPLEX SUBUNIT OSTC"/>
    <property type="match status" value="1"/>
</dbReference>
<dbReference type="PANTHER" id="PTHR13160:SF4">
    <property type="entry name" value="OLIGOSACCHARYLTRANSFERASE COMPLEX SUBUNIT OSTC"/>
    <property type="match status" value="1"/>
</dbReference>
<dbReference type="EMBL" id="JANCYW010000009">
    <property type="protein sequence ID" value="KAK4536678.1"/>
    <property type="molecule type" value="Genomic_DNA"/>
</dbReference>
<comment type="subcellular location">
    <subcellularLocation>
        <location evidence="1">Membrane</location>
        <topology evidence="1">Multi-pass membrane protein</topology>
    </subcellularLocation>
</comment>
<gene>
    <name evidence="7" type="ORF">CDCA_CDCA09G2703</name>
</gene>
<evidence type="ECO:0000256" key="3">
    <source>
        <dbReference type="ARBA" id="ARBA00022692"/>
    </source>
</evidence>
<proteinExistence type="inferred from homology"/>
<dbReference type="GO" id="GO:0008250">
    <property type="term" value="C:oligosaccharyltransferase complex"/>
    <property type="evidence" value="ECO:0007669"/>
    <property type="project" value="InterPro"/>
</dbReference>
<protein>
    <recommendedName>
        <fullName evidence="9">Oligosaccharyltransferase complex subunit</fullName>
    </recommendedName>
</protein>
<feature type="transmembrane region" description="Helical" evidence="6">
    <location>
        <begin position="113"/>
        <end position="133"/>
    </location>
</feature>
<sequence>MASTGKRGVHEEFGAADEVPWYDVPYHVTVAATSLLPQVPRLQLATPRLPRVRPFSAFLLCLFTYVLVTGGVMYDVIVGPPSMGQRVDARTGLMRPQTVLVGQLNAQYLIEGLFASFLYAVEVLALILLHYAHNSTRLDDPERQLAYGASLAAVLLSLTLQRALISVKVPNYLR</sequence>
<name>A0AAV9IX62_CYACA</name>
<evidence type="ECO:0000256" key="4">
    <source>
        <dbReference type="ARBA" id="ARBA00022989"/>
    </source>
</evidence>
<reference evidence="7 8" key="1">
    <citation type="submission" date="2022-07" db="EMBL/GenBank/DDBJ databases">
        <title>Genome-wide signatures of adaptation to extreme environments.</title>
        <authorList>
            <person name="Cho C.H."/>
            <person name="Yoon H.S."/>
        </authorList>
    </citation>
    <scope>NUCLEOTIDE SEQUENCE [LARGE SCALE GENOMIC DNA]</scope>
    <source>
        <strain evidence="7 8">DBV 063 E5</strain>
    </source>
</reference>
<keyword evidence="8" id="KW-1185">Reference proteome</keyword>
<dbReference type="Pfam" id="PF04756">
    <property type="entry name" value="OST3_OST6"/>
    <property type="match status" value="1"/>
</dbReference>
<evidence type="ECO:0000313" key="8">
    <source>
        <dbReference type="Proteomes" id="UP001301350"/>
    </source>
</evidence>
<evidence type="ECO:0000256" key="1">
    <source>
        <dbReference type="ARBA" id="ARBA00004141"/>
    </source>
</evidence>
<comment type="caution">
    <text evidence="7">The sequence shown here is derived from an EMBL/GenBank/DDBJ whole genome shotgun (WGS) entry which is preliminary data.</text>
</comment>
<keyword evidence="4 6" id="KW-1133">Transmembrane helix</keyword>
<feature type="transmembrane region" description="Helical" evidence="6">
    <location>
        <begin position="145"/>
        <end position="165"/>
    </location>
</feature>
<keyword evidence="3 6" id="KW-0812">Transmembrane</keyword>